<keyword evidence="2" id="KW-1185">Reference proteome</keyword>
<dbReference type="AlphaFoldDB" id="A0A8T2PSH4"/>
<feature type="non-terminal residue" evidence="1">
    <location>
        <position position="1"/>
    </location>
</feature>
<proteinExistence type="predicted"/>
<protein>
    <submittedName>
        <fullName evidence="1">Uncharacterized protein</fullName>
    </submittedName>
</protein>
<name>A0A8T2PSH4_9TELE</name>
<accession>A0A8T2PSH4</accession>
<gene>
    <name evidence="1" type="ORF">JZ751_001074</name>
</gene>
<evidence type="ECO:0000313" key="2">
    <source>
        <dbReference type="Proteomes" id="UP000824540"/>
    </source>
</evidence>
<evidence type="ECO:0000313" key="1">
    <source>
        <dbReference type="EMBL" id="KAG9354367.1"/>
    </source>
</evidence>
<dbReference type="EMBL" id="JAFBMS010000002">
    <property type="protein sequence ID" value="KAG9354367.1"/>
    <property type="molecule type" value="Genomic_DNA"/>
</dbReference>
<comment type="caution">
    <text evidence="1">The sequence shown here is derived from an EMBL/GenBank/DDBJ whole genome shotgun (WGS) entry which is preliminary data.</text>
</comment>
<sequence length="82" mass="9357">MKEKLKIKGDSFALNPEFESFALPKPIPLLLHTQLILERAQKCAPKHYRLRRTFSPAYCVLIGYNRKSCTPNISAVINGDVR</sequence>
<reference evidence="1" key="1">
    <citation type="thesis" date="2021" institute="BYU ScholarsArchive" country="Provo, UT, USA">
        <title>Applications of and Algorithms for Genome Assembly and Genomic Analyses with an Emphasis on Marine Teleosts.</title>
        <authorList>
            <person name="Pickett B.D."/>
        </authorList>
    </citation>
    <scope>NUCLEOTIDE SEQUENCE</scope>
    <source>
        <strain evidence="1">HI-2016</strain>
    </source>
</reference>
<dbReference type="Proteomes" id="UP000824540">
    <property type="component" value="Unassembled WGS sequence"/>
</dbReference>
<organism evidence="1 2">
    <name type="scientific">Albula glossodonta</name>
    <name type="common">roundjaw bonefish</name>
    <dbReference type="NCBI Taxonomy" id="121402"/>
    <lineage>
        <taxon>Eukaryota</taxon>
        <taxon>Metazoa</taxon>
        <taxon>Chordata</taxon>
        <taxon>Craniata</taxon>
        <taxon>Vertebrata</taxon>
        <taxon>Euteleostomi</taxon>
        <taxon>Actinopterygii</taxon>
        <taxon>Neopterygii</taxon>
        <taxon>Teleostei</taxon>
        <taxon>Albuliformes</taxon>
        <taxon>Albulidae</taxon>
        <taxon>Albula</taxon>
    </lineage>
</organism>